<dbReference type="OrthoDB" id="2789670at2759"/>
<keyword evidence="7" id="KW-0503">Monooxygenase</keyword>
<dbReference type="Gene3D" id="1.10.630.10">
    <property type="entry name" value="Cytochrome P450"/>
    <property type="match status" value="1"/>
</dbReference>
<comment type="caution">
    <text evidence="8">The sequence shown here is derived from an EMBL/GenBank/DDBJ whole genome shotgun (WGS) entry which is preliminary data.</text>
</comment>
<evidence type="ECO:0000256" key="4">
    <source>
        <dbReference type="ARBA" id="ARBA00022723"/>
    </source>
</evidence>
<reference evidence="9" key="1">
    <citation type="submission" date="2016-06" db="EMBL/GenBank/DDBJ databases">
        <title>Parallel loss of symbiosis genes in relatives of nitrogen-fixing non-legume Parasponia.</title>
        <authorList>
            <person name="Van Velzen R."/>
            <person name="Holmer R."/>
            <person name="Bu F."/>
            <person name="Rutten L."/>
            <person name="Van Zeijl A."/>
            <person name="Liu W."/>
            <person name="Santuari L."/>
            <person name="Cao Q."/>
            <person name="Sharma T."/>
            <person name="Shen D."/>
            <person name="Roswanjaya Y."/>
            <person name="Wardhani T."/>
            <person name="Kalhor M.S."/>
            <person name="Jansen J."/>
            <person name="Van den Hoogen J."/>
            <person name="Gungor B."/>
            <person name="Hartog M."/>
            <person name="Hontelez J."/>
            <person name="Verver J."/>
            <person name="Yang W.-C."/>
            <person name="Schijlen E."/>
            <person name="Repin R."/>
            <person name="Schilthuizen M."/>
            <person name="Schranz E."/>
            <person name="Heidstra R."/>
            <person name="Miyata K."/>
            <person name="Fedorova E."/>
            <person name="Kohlen W."/>
            <person name="Bisseling T."/>
            <person name="Smit S."/>
            <person name="Geurts R."/>
        </authorList>
    </citation>
    <scope>NUCLEOTIDE SEQUENCE [LARGE SCALE GENOMIC DNA]</scope>
    <source>
        <strain evidence="9">cv. RG33-2</strain>
    </source>
</reference>
<dbReference type="InParanoid" id="A0A2P5DMW7"/>
<dbReference type="STRING" id="63057.A0A2P5DMW7"/>
<keyword evidence="6" id="KW-0408">Iron</keyword>
<dbReference type="PANTHER" id="PTHR47955:SF19">
    <property type="entry name" value="CYTOCHROME P450 71A9-LIKE ISOFORM X1"/>
    <property type="match status" value="1"/>
</dbReference>
<evidence type="ECO:0000256" key="2">
    <source>
        <dbReference type="ARBA" id="ARBA00010617"/>
    </source>
</evidence>
<accession>A0A2P5DMW7</accession>
<dbReference type="Pfam" id="PF00067">
    <property type="entry name" value="p450"/>
    <property type="match status" value="1"/>
</dbReference>
<keyword evidence="4" id="KW-0479">Metal-binding</keyword>
<evidence type="ECO:0000256" key="6">
    <source>
        <dbReference type="ARBA" id="ARBA00023004"/>
    </source>
</evidence>
<evidence type="ECO:0000256" key="3">
    <source>
        <dbReference type="ARBA" id="ARBA00022617"/>
    </source>
</evidence>
<sequence length="133" mass="14601">MLLQLGRVPNIVVSSAEAAKEVLKIHDQECCSGPHLAGSAKLTYNNLDVAFAPYGDHWRDMRKICVLKLLSTKSVESFQFVREEEIDSLIDFLNQPSLSATPVDLTEKMFALTASLTLRIAFGKNFGGSGLVD</sequence>
<comment type="cofactor">
    <cofactor evidence="1">
        <name>heme</name>
        <dbReference type="ChEBI" id="CHEBI:30413"/>
    </cofactor>
</comment>
<evidence type="ECO:0000256" key="1">
    <source>
        <dbReference type="ARBA" id="ARBA00001971"/>
    </source>
</evidence>
<dbReference type="PANTHER" id="PTHR47955">
    <property type="entry name" value="CYTOCHROME P450 FAMILY 71 PROTEIN"/>
    <property type="match status" value="1"/>
</dbReference>
<keyword evidence="9" id="KW-1185">Reference proteome</keyword>
<name>A0A2P5DMW7_TREOI</name>
<evidence type="ECO:0000256" key="7">
    <source>
        <dbReference type="ARBA" id="ARBA00023033"/>
    </source>
</evidence>
<dbReference type="InterPro" id="IPR001128">
    <property type="entry name" value="Cyt_P450"/>
</dbReference>
<organism evidence="8 9">
    <name type="scientific">Trema orientale</name>
    <name type="common">Charcoal tree</name>
    <name type="synonym">Celtis orientalis</name>
    <dbReference type="NCBI Taxonomy" id="63057"/>
    <lineage>
        <taxon>Eukaryota</taxon>
        <taxon>Viridiplantae</taxon>
        <taxon>Streptophyta</taxon>
        <taxon>Embryophyta</taxon>
        <taxon>Tracheophyta</taxon>
        <taxon>Spermatophyta</taxon>
        <taxon>Magnoliopsida</taxon>
        <taxon>eudicotyledons</taxon>
        <taxon>Gunneridae</taxon>
        <taxon>Pentapetalae</taxon>
        <taxon>rosids</taxon>
        <taxon>fabids</taxon>
        <taxon>Rosales</taxon>
        <taxon>Cannabaceae</taxon>
        <taxon>Trema</taxon>
    </lineage>
</organism>
<comment type="similarity">
    <text evidence="2">Belongs to the cytochrome P450 family.</text>
</comment>
<dbReference type="EMBL" id="JXTC01000260">
    <property type="protein sequence ID" value="PON74628.1"/>
    <property type="molecule type" value="Genomic_DNA"/>
</dbReference>
<dbReference type="InterPro" id="IPR036396">
    <property type="entry name" value="Cyt_P450_sf"/>
</dbReference>
<keyword evidence="5" id="KW-0560">Oxidoreductase</keyword>
<evidence type="ECO:0000313" key="8">
    <source>
        <dbReference type="EMBL" id="PON74628.1"/>
    </source>
</evidence>
<evidence type="ECO:0000256" key="5">
    <source>
        <dbReference type="ARBA" id="ARBA00023002"/>
    </source>
</evidence>
<evidence type="ECO:0000313" key="9">
    <source>
        <dbReference type="Proteomes" id="UP000237000"/>
    </source>
</evidence>
<gene>
    <name evidence="8" type="ORF">TorRG33x02_246640</name>
</gene>
<dbReference type="SUPFAM" id="SSF48264">
    <property type="entry name" value="Cytochrome P450"/>
    <property type="match status" value="1"/>
</dbReference>
<dbReference type="GO" id="GO:0005506">
    <property type="term" value="F:iron ion binding"/>
    <property type="evidence" value="ECO:0007669"/>
    <property type="project" value="InterPro"/>
</dbReference>
<proteinExistence type="inferred from homology"/>
<dbReference type="GO" id="GO:0016705">
    <property type="term" value="F:oxidoreductase activity, acting on paired donors, with incorporation or reduction of molecular oxygen"/>
    <property type="evidence" value="ECO:0007669"/>
    <property type="project" value="InterPro"/>
</dbReference>
<dbReference type="AlphaFoldDB" id="A0A2P5DMW7"/>
<dbReference type="GO" id="GO:0020037">
    <property type="term" value="F:heme binding"/>
    <property type="evidence" value="ECO:0007669"/>
    <property type="project" value="InterPro"/>
</dbReference>
<dbReference type="Proteomes" id="UP000237000">
    <property type="component" value="Unassembled WGS sequence"/>
</dbReference>
<protein>
    <submittedName>
        <fullName evidence="8">Cytochrome P</fullName>
    </submittedName>
</protein>
<dbReference type="GO" id="GO:0004497">
    <property type="term" value="F:monooxygenase activity"/>
    <property type="evidence" value="ECO:0007669"/>
    <property type="project" value="UniProtKB-KW"/>
</dbReference>
<keyword evidence="3" id="KW-0349">Heme</keyword>